<protein>
    <submittedName>
        <fullName evidence="2">STAS domain-containing protein</fullName>
    </submittedName>
</protein>
<dbReference type="CDD" id="cd07043">
    <property type="entry name" value="STAS_anti-anti-sigma_factors"/>
    <property type="match status" value="1"/>
</dbReference>
<dbReference type="EMBL" id="BAAAJK010000024">
    <property type="protein sequence ID" value="GAA1393481.1"/>
    <property type="molecule type" value="Genomic_DNA"/>
</dbReference>
<name>A0ABN1XZA5_9PSEU</name>
<dbReference type="InterPro" id="IPR002645">
    <property type="entry name" value="STAS_dom"/>
</dbReference>
<reference evidence="2 3" key="1">
    <citation type="journal article" date="2019" name="Int. J. Syst. Evol. Microbiol.">
        <title>The Global Catalogue of Microorganisms (GCM) 10K type strain sequencing project: providing services to taxonomists for standard genome sequencing and annotation.</title>
        <authorList>
            <consortium name="The Broad Institute Genomics Platform"/>
            <consortium name="The Broad Institute Genome Sequencing Center for Infectious Disease"/>
            <person name="Wu L."/>
            <person name="Ma J."/>
        </authorList>
    </citation>
    <scope>NUCLEOTIDE SEQUENCE [LARGE SCALE GENOMIC DNA]</scope>
    <source>
        <strain evidence="2 3">JCM 11896</strain>
    </source>
</reference>
<dbReference type="Proteomes" id="UP001501414">
    <property type="component" value="Unassembled WGS sequence"/>
</dbReference>
<evidence type="ECO:0000259" key="1">
    <source>
        <dbReference type="PROSITE" id="PS50801"/>
    </source>
</evidence>
<gene>
    <name evidence="2" type="ORF">GCM10009613_40000</name>
</gene>
<dbReference type="RefSeq" id="WP_344024719.1">
    <property type="nucleotide sequence ID" value="NZ_BAAAJK010000024.1"/>
</dbReference>
<dbReference type="InterPro" id="IPR058548">
    <property type="entry name" value="MlaB-like_STAS"/>
</dbReference>
<dbReference type="Gene3D" id="3.30.750.24">
    <property type="entry name" value="STAS domain"/>
    <property type="match status" value="1"/>
</dbReference>
<organism evidence="2 3">
    <name type="scientific">Pseudonocardia kongjuensis</name>
    <dbReference type="NCBI Taxonomy" id="102227"/>
    <lineage>
        <taxon>Bacteria</taxon>
        <taxon>Bacillati</taxon>
        <taxon>Actinomycetota</taxon>
        <taxon>Actinomycetes</taxon>
        <taxon>Pseudonocardiales</taxon>
        <taxon>Pseudonocardiaceae</taxon>
        <taxon>Pseudonocardia</taxon>
    </lineage>
</organism>
<evidence type="ECO:0000313" key="2">
    <source>
        <dbReference type="EMBL" id="GAA1393481.1"/>
    </source>
</evidence>
<comment type="caution">
    <text evidence="2">The sequence shown here is derived from an EMBL/GenBank/DDBJ whole genome shotgun (WGS) entry which is preliminary data.</text>
</comment>
<dbReference type="SUPFAM" id="SSF52091">
    <property type="entry name" value="SpoIIaa-like"/>
    <property type="match status" value="1"/>
</dbReference>
<accession>A0ABN1XZA5</accession>
<proteinExistence type="predicted"/>
<feature type="domain" description="STAS" evidence="1">
    <location>
        <begin position="1"/>
        <end position="112"/>
    </location>
</feature>
<dbReference type="Pfam" id="PF13466">
    <property type="entry name" value="STAS_2"/>
    <property type="match status" value="1"/>
</dbReference>
<sequence length="112" mass="12131">MPHSEPRPGVALVALSGDLDYDTSDELADAADAALQAVADPHELRLDCAGLGFCDSYGLSALLMLRRRTAAAGIALRLDNRGRALDRLLRITSTWEHLTGEHPADRAERHDT</sequence>
<evidence type="ECO:0000313" key="3">
    <source>
        <dbReference type="Proteomes" id="UP001501414"/>
    </source>
</evidence>
<keyword evidence="3" id="KW-1185">Reference proteome</keyword>
<dbReference type="InterPro" id="IPR036513">
    <property type="entry name" value="STAS_dom_sf"/>
</dbReference>
<dbReference type="PROSITE" id="PS50801">
    <property type="entry name" value="STAS"/>
    <property type="match status" value="1"/>
</dbReference>